<evidence type="ECO:0000313" key="4">
    <source>
        <dbReference type="EMBL" id="PIZ71739.1"/>
    </source>
</evidence>
<feature type="transmembrane region" description="Helical" evidence="2">
    <location>
        <begin position="462"/>
        <end position="485"/>
    </location>
</feature>
<comment type="caution">
    <text evidence="4">The sequence shown here is derived from an EMBL/GenBank/DDBJ whole genome shotgun (WGS) entry which is preliminary data.</text>
</comment>
<proteinExistence type="predicted"/>
<dbReference type="EMBL" id="PFOI01000003">
    <property type="protein sequence ID" value="PIZ71739.1"/>
    <property type="molecule type" value="Genomic_DNA"/>
</dbReference>
<dbReference type="InterPro" id="IPR036415">
    <property type="entry name" value="Lamin_tail_dom_sf"/>
</dbReference>
<feature type="domain" description="LTD" evidence="3">
    <location>
        <begin position="13"/>
        <end position="136"/>
    </location>
</feature>
<dbReference type="PROSITE" id="PS51841">
    <property type="entry name" value="LTD"/>
    <property type="match status" value="2"/>
</dbReference>
<dbReference type="SUPFAM" id="SSF74853">
    <property type="entry name" value="Lamin A/C globular tail domain"/>
    <property type="match status" value="2"/>
</dbReference>
<feature type="region of interest" description="Disordered" evidence="1">
    <location>
        <begin position="433"/>
        <end position="457"/>
    </location>
</feature>
<dbReference type="Proteomes" id="UP000231071">
    <property type="component" value="Unassembled WGS sequence"/>
</dbReference>
<sequence length="490" mass="53350">MFLFGGCFLIFNNCFAKIEITEIMYNLPGADDKHEWVEIYNNSAKAIDLTGWKFNDGDTITDHILNAPPKNNSRGSLVLAIGEYALLAGDAGTLTTDLPAYQGTIIDTILDLKNSSSTLSIFDNNGNLIDNVFYNSDWGAAGNGKTLEKNIQGQWQESATDGGTPGMANNLPQTADRAQQTANSQQQTATDDRLPSTVDSPSPTDEPEYKKYSDKIYINEFIPNPVGNDPDNEWIELINLDSEIIDLSDWQISDNATSTKPFTIPEATLIQPNELLLFKRPQTKIALNNNGDTVKLFYPNADLSQEINYADSQEGWSVAREKDEDYAWTSEPTPEAINVIKQEIKKTTAPLPKKSLITPMTTATETGAQPAFNSTPNSIAVVTPDESDNDENQTLTTISPSSPDKTPTMANDQSAGNQTLPANTVNDILAQAPTNSQASPDPEQLTASINNPAESGAKNQTFAWGKTIALATLIAGFGAIILVNIRRRLH</sequence>
<organism evidence="4 5">
    <name type="scientific">Candidatus Portnoybacteria bacterium CG_4_10_14_0_2_um_filter_39_11</name>
    <dbReference type="NCBI Taxonomy" id="1974797"/>
    <lineage>
        <taxon>Bacteria</taxon>
        <taxon>Candidatus Portnoyibacteriota</taxon>
    </lineage>
</organism>
<feature type="region of interest" description="Disordered" evidence="1">
    <location>
        <begin position="156"/>
        <end position="210"/>
    </location>
</feature>
<dbReference type="Pfam" id="PF00932">
    <property type="entry name" value="LTD"/>
    <property type="match status" value="2"/>
</dbReference>
<evidence type="ECO:0000256" key="2">
    <source>
        <dbReference type="SAM" id="Phobius"/>
    </source>
</evidence>
<feature type="compositionally biased region" description="Low complexity" evidence="1">
    <location>
        <begin position="178"/>
        <end position="189"/>
    </location>
</feature>
<evidence type="ECO:0000259" key="3">
    <source>
        <dbReference type="PROSITE" id="PS51841"/>
    </source>
</evidence>
<name>A0A2M7UKI5_9BACT</name>
<dbReference type="Gene3D" id="2.60.40.1260">
    <property type="entry name" value="Lamin Tail domain"/>
    <property type="match status" value="1"/>
</dbReference>
<feature type="compositionally biased region" description="Polar residues" evidence="1">
    <location>
        <begin position="392"/>
        <end position="420"/>
    </location>
</feature>
<feature type="region of interest" description="Disordered" evidence="1">
    <location>
        <begin position="365"/>
        <end position="420"/>
    </location>
</feature>
<dbReference type="AlphaFoldDB" id="A0A2M7UKI5"/>
<gene>
    <name evidence="4" type="ORF">COY09_00105</name>
</gene>
<protein>
    <recommendedName>
        <fullName evidence="3">LTD domain-containing protein</fullName>
    </recommendedName>
</protein>
<keyword evidence="2" id="KW-0812">Transmembrane</keyword>
<feature type="domain" description="LTD" evidence="3">
    <location>
        <begin position="202"/>
        <end position="330"/>
    </location>
</feature>
<feature type="compositionally biased region" description="Polar residues" evidence="1">
    <location>
        <begin position="365"/>
        <end position="380"/>
    </location>
</feature>
<accession>A0A2M7UKI5</accession>
<reference evidence="5" key="1">
    <citation type="submission" date="2017-09" db="EMBL/GenBank/DDBJ databases">
        <title>Depth-based differentiation of microbial function through sediment-hosted aquifers and enrichment of novel symbionts in the deep terrestrial subsurface.</title>
        <authorList>
            <person name="Probst A.J."/>
            <person name="Ladd B."/>
            <person name="Jarett J.K."/>
            <person name="Geller-Mcgrath D.E."/>
            <person name="Sieber C.M.K."/>
            <person name="Emerson J.B."/>
            <person name="Anantharaman K."/>
            <person name="Thomas B.C."/>
            <person name="Malmstrom R."/>
            <person name="Stieglmeier M."/>
            <person name="Klingl A."/>
            <person name="Woyke T."/>
            <person name="Ryan C.M."/>
            <person name="Banfield J.F."/>
        </authorList>
    </citation>
    <scope>NUCLEOTIDE SEQUENCE [LARGE SCALE GENOMIC DNA]</scope>
</reference>
<evidence type="ECO:0000256" key="1">
    <source>
        <dbReference type="SAM" id="MobiDB-lite"/>
    </source>
</evidence>
<keyword evidence="2" id="KW-1133">Transmembrane helix</keyword>
<dbReference type="InterPro" id="IPR001322">
    <property type="entry name" value="Lamin_tail_dom"/>
</dbReference>
<keyword evidence="2" id="KW-0472">Membrane</keyword>
<evidence type="ECO:0000313" key="5">
    <source>
        <dbReference type="Proteomes" id="UP000231071"/>
    </source>
</evidence>